<sequence>MLSVAAGTPGVTAVYGAMRGSMSAKGNCYDNARAESFFHSLKVECVHGEHFASREIMRPTVFNDIEYDYNRRHLYN</sequence>
<dbReference type="AlphaFoldDB" id="A9MG73"/>
<feature type="domain" description="Integrase catalytic" evidence="3">
    <location>
        <begin position="35"/>
        <end position="72"/>
    </location>
</feature>
<dbReference type="InterPro" id="IPR001584">
    <property type="entry name" value="Integrase_cat-core"/>
</dbReference>
<dbReference type="InterPro" id="IPR050900">
    <property type="entry name" value="Transposase_IS3/IS150/IS904"/>
</dbReference>
<proteinExistence type="inferred from homology"/>
<gene>
    <name evidence="4" type="ordered locus">SARI_01749</name>
</gene>
<evidence type="ECO:0000256" key="2">
    <source>
        <dbReference type="ARBA" id="ARBA00043964"/>
    </source>
</evidence>
<evidence type="ECO:0000313" key="5">
    <source>
        <dbReference type="Proteomes" id="UP000002084"/>
    </source>
</evidence>
<keyword evidence="5" id="KW-1185">Reference proteome</keyword>
<dbReference type="PANTHER" id="PTHR46889:SF6">
    <property type="entry name" value="TRANSPOSASE INSF FOR INSERTION SEQUENCE IS3B"/>
    <property type="match status" value="1"/>
</dbReference>
<dbReference type="KEGG" id="ses:SARI_01749"/>
<dbReference type="Proteomes" id="UP000002084">
    <property type="component" value="Chromosome"/>
</dbReference>
<dbReference type="Pfam" id="PF13333">
    <property type="entry name" value="rve_2"/>
    <property type="match status" value="1"/>
</dbReference>
<dbReference type="HOGENOM" id="CLU_2652290_0_0_6"/>
<name>A9MG73_SALAR</name>
<evidence type="ECO:0000256" key="1">
    <source>
        <dbReference type="ARBA" id="ARBA00037276"/>
    </source>
</evidence>
<evidence type="ECO:0000313" key="4">
    <source>
        <dbReference type="EMBL" id="ABX21635.1"/>
    </source>
</evidence>
<organism evidence="4 5">
    <name type="scientific">Salmonella arizonae (strain ATCC BAA-731 / CDC346-86 / RSK2980)</name>
    <dbReference type="NCBI Taxonomy" id="41514"/>
    <lineage>
        <taxon>Bacteria</taxon>
        <taxon>Pseudomonadati</taxon>
        <taxon>Pseudomonadota</taxon>
        <taxon>Gammaproteobacteria</taxon>
        <taxon>Enterobacterales</taxon>
        <taxon>Enterobacteriaceae</taxon>
        <taxon>Salmonella</taxon>
    </lineage>
</organism>
<dbReference type="EMBL" id="CP000880">
    <property type="protein sequence ID" value="ABX21635.1"/>
    <property type="molecule type" value="Genomic_DNA"/>
</dbReference>
<evidence type="ECO:0000259" key="3">
    <source>
        <dbReference type="Pfam" id="PF13333"/>
    </source>
</evidence>
<comment type="similarity">
    <text evidence="2">Belongs to the transposase IS3/IS150/IS904 family.</text>
</comment>
<accession>A9MG73</accession>
<dbReference type="GO" id="GO:0015074">
    <property type="term" value="P:DNA integration"/>
    <property type="evidence" value="ECO:0007669"/>
    <property type="project" value="InterPro"/>
</dbReference>
<protein>
    <recommendedName>
        <fullName evidence="3">Integrase catalytic domain-containing protein</fullName>
    </recommendedName>
</protein>
<dbReference type="PANTHER" id="PTHR46889">
    <property type="entry name" value="TRANSPOSASE INSF FOR INSERTION SEQUENCE IS3B-RELATED"/>
    <property type="match status" value="1"/>
</dbReference>
<comment type="function">
    <text evidence="1">Involved in the transposition of the insertion sequence IS3.</text>
</comment>
<dbReference type="SUPFAM" id="SSF53098">
    <property type="entry name" value="Ribonuclease H-like"/>
    <property type="match status" value="1"/>
</dbReference>
<dbReference type="InterPro" id="IPR012337">
    <property type="entry name" value="RNaseH-like_sf"/>
</dbReference>
<dbReference type="STRING" id="41514.SARI_01749"/>
<reference evidence="4 5" key="1">
    <citation type="submission" date="2007-11" db="EMBL/GenBank/DDBJ databases">
        <authorList>
            <consortium name="The Salmonella enterica serovar Arizonae Genome Sequencing Project"/>
            <person name="McClelland M."/>
            <person name="Sanderson E.K."/>
            <person name="Porwollik S."/>
            <person name="Spieth J."/>
            <person name="Clifton W.S."/>
            <person name="Fulton R."/>
            <person name="Chunyan W."/>
            <person name="Wollam A."/>
            <person name="Shah N."/>
            <person name="Pepin K."/>
            <person name="Bhonagiri V."/>
            <person name="Nash W."/>
            <person name="Johnson M."/>
            <person name="Thiruvilangam P."/>
            <person name="Wilson R."/>
        </authorList>
    </citation>
    <scope>NUCLEOTIDE SEQUENCE [LARGE SCALE GENOMIC DNA]</scope>
    <source>
        <strain evidence="5">ATCC BAA-731 / CDC346-86 / RSK2980</strain>
    </source>
</reference>